<keyword evidence="1" id="KW-1133">Transmembrane helix</keyword>
<comment type="caution">
    <text evidence="3">The sequence shown here is derived from an EMBL/GenBank/DDBJ whole genome shotgun (WGS) entry which is preliminary data.</text>
</comment>
<reference evidence="3 4" key="1">
    <citation type="journal article" date="2021" name="Front. Microbiol.">
        <title>Aerobic Denitrification and Heterotrophic Sulfur Oxidation in the Genus Halomonas Revealed by Six Novel Species Characterizations and Genome-Based Analysis.</title>
        <authorList>
            <person name="Wang L."/>
            <person name="Shao Z."/>
        </authorList>
    </citation>
    <scope>NUCLEOTIDE SEQUENCE [LARGE SCALE GENOMIC DNA]</scope>
    <source>
        <strain evidence="3 4">MCCC 1A11058</strain>
    </source>
</reference>
<name>A0ABS9AYC9_9GAMM</name>
<keyword evidence="1" id="KW-0472">Membrane</keyword>
<accession>A0ABS9AYC9</accession>
<dbReference type="Proteomes" id="UP001320272">
    <property type="component" value="Unassembled WGS sequence"/>
</dbReference>
<evidence type="ECO:0000259" key="2">
    <source>
        <dbReference type="Pfam" id="PF20455"/>
    </source>
</evidence>
<sequence>MQSIKTYFADLSQRLGLADELIVLSPKRRAAKQPMQLGEVQDQTEHYMDLSSGAEESKGIFTGIWGLLTIYSAILMAPALRLEGELINCLRVIGGAFGITLTVFLLEVFWPSSSPIRFNRRTREIYFQDKDKLYHAPWDEAVAWMQESRTVTQYTGAMTETPLQLLLQRYGHAEEVIALRLNLPMGRTAETQGMLWEYLRCYMEKGPWFDEQGNTLSASNRKEVLDKYRKKHRTAKVNLQLNRDLVQQNIMPRGRMWATTVFEVFMLPLFYIRDLTAKYARQRAASNHWHPLVKERCRPDGPTTRLYDLEVAEGLHEGAEMSAAEQAPVSR</sequence>
<keyword evidence="4" id="KW-1185">Reference proteome</keyword>
<keyword evidence="1" id="KW-0812">Transmembrane</keyword>
<evidence type="ECO:0000313" key="4">
    <source>
        <dbReference type="Proteomes" id="UP001320272"/>
    </source>
</evidence>
<protein>
    <recommendedName>
        <fullName evidence="2">DUF6708 domain-containing protein</fullName>
    </recommendedName>
</protein>
<proteinExistence type="predicted"/>
<evidence type="ECO:0000256" key="1">
    <source>
        <dbReference type="SAM" id="Phobius"/>
    </source>
</evidence>
<dbReference type="InterPro" id="IPR046554">
    <property type="entry name" value="DUF6708"/>
</dbReference>
<evidence type="ECO:0000313" key="3">
    <source>
        <dbReference type="EMBL" id="MCE8026922.1"/>
    </source>
</evidence>
<dbReference type="Pfam" id="PF20455">
    <property type="entry name" value="DUF6708"/>
    <property type="match status" value="1"/>
</dbReference>
<gene>
    <name evidence="3" type="ORF">HOP59_22595</name>
</gene>
<feature type="transmembrane region" description="Helical" evidence="1">
    <location>
        <begin position="60"/>
        <end position="80"/>
    </location>
</feature>
<feature type="domain" description="DUF6708" evidence="2">
    <location>
        <begin position="99"/>
        <end position="297"/>
    </location>
</feature>
<dbReference type="EMBL" id="JABFTV010000018">
    <property type="protein sequence ID" value="MCE8026922.1"/>
    <property type="molecule type" value="Genomic_DNA"/>
</dbReference>
<dbReference type="RefSeq" id="WP_234255655.1">
    <property type="nucleotide sequence ID" value="NZ_JABFTV010000018.1"/>
</dbReference>
<organism evidence="3 4">
    <name type="scientific">Billgrantia aerodenitrificans</name>
    <dbReference type="NCBI Taxonomy" id="2733483"/>
    <lineage>
        <taxon>Bacteria</taxon>
        <taxon>Pseudomonadati</taxon>
        <taxon>Pseudomonadota</taxon>
        <taxon>Gammaproteobacteria</taxon>
        <taxon>Oceanospirillales</taxon>
        <taxon>Halomonadaceae</taxon>
        <taxon>Billgrantia</taxon>
    </lineage>
</organism>
<feature type="transmembrane region" description="Helical" evidence="1">
    <location>
        <begin position="92"/>
        <end position="110"/>
    </location>
</feature>